<evidence type="ECO:0000313" key="2">
    <source>
        <dbReference type="Proteomes" id="UP000566813"/>
    </source>
</evidence>
<dbReference type="EMBL" id="JACLAW010000008">
    <property type="protein sequence ID" value="MBC2666222.1"/>
    <property type="molecule type" value="Genomic_DNA"/>
</dbReference>
<gene>
    <name evidence="1" type="ORF">H7F51_11905</name>
</gene>
<comment type="caution">
    <text evidence="1">The sequence shown here is derived from an EMBL/GenBank/DDBJ whole genome shotgun (WGS) entry which is preliminary data.</text>
</comment>
<keyword evidence="2" id="KW-1185">Reference proteome</keyword>
<dbReference type="RefSeq" id="WP_185664517.1">
    <property type="nucleotide sequence ID" value="NZ_JACLAW010000008.1"/>
</dbReference>
<accession>A0A7X1KM39</accession>
<name>A0A7X1KM39_9SPHN</name>
<reference evidence="1 2" key="1">
    <citation type="submission" date="2020-08" db="EMBL/GenBank/DDBJ databases">
        <title>The genome sequence of type strain Novosphingobium flavum NBRC 111647.</title>
        <authorList>
            <person name="Liu Y."/>
        </authorList>
    </citation>
    <scope>NUCLEOTIDE SEQUENCE [LARGE SCALE GENOMIC DNA]</scope>
    <source>
        <strain evidence="1 2">NBRC 111647</strain>
    </source>
</reference>
<dbReference type="Proteomes" id="UP000566813">
    <property type="component" value="Unassembled WGS sequence"/>
</dbReference>
<evidence type="ECO:0000313" key="1">
    <source>
        <dbReference type="EMBL" id="MBC2666222.1"/>
    </source>
</evidence>
<organism evidence="1 2">
    <name type="scientific">Novosphingobium flavum</name>
    <dbReference type="NCBI Taxonomy" id="1778672"/>
    <lineage>
        <taxon>Bacteria</taxon>
        <taxon>Pseudomonadati</taxon>
        <taxon>Pseudomonadota</taxon>
        <taxon>Alphaproteobacteria</taxon>
        <taxon>Sphingomonadales</taxon>
        <taxon>Sphingomonadaceae</taxon>
        <taxon>Novosphingobium</taxon>
    </lineage>
</organism>
<proteinExistence type="predicted"/>
<sequence length="80" mass="8899">MAGVLGQTFIETGPSILLSIFFFDPENECCFVVETDDATFERSGGKGRPTERRRVLPSSIAKKRRILAQFSESGLRSTDK</sequence>
<protein>
    <submittedName>
        <fullName evidence="1">Uncharacterized protein</fullName>
    </submittedName>
</protein>
<dbReference type="AlphaFoldDB" id="A0A7X1KM39"/>